<dbReference type="InParanoid" id="A0A146G435"/>
<evidence type="ECO:0000256" key="17">
    <source>
        <dbReference type="SAM" id="Phobius"/>
    </source>
</evidence>
<evidence type="ECO:0000256" key="13">
    <source>
        <dbReference type="ARBA" id="ARBA00023264"/>
    </source>
</evidence>
<evidence type="ECO:0000313" key="18">
    <source>
        <dbReference type="EMBL" id="GAT31608.1"/>
    </source>
</evidence>
<evidence type="ECO:0000256" key="8">
    <source>
        <dbReference type="ARBA" id="ARBA00022692"/>
    </source>
</evidence>
<feature type="transmembrane region" description="Helical" evidence="17">
    <location>
        <begin position="126"/>
        <end position="146"/>
    </location>
</feature>
<dbReference type="AlphaFoldDB" id="A0A146G435"/>
<evidence type="ECO:0000256" key="9">
    <source>
        <dbReference type="ARBA" id="ARBA00022989"/>
    </source>
</evidence>
<comment type="caution">
    <text evidence="18">The sequence shown here is derived from an EMBL/GenBank/DDBJ whole genome shotgun (WGS) entry which is preliminary data.</text>
</comment>
<evidence type="ECO:0000256" key="7">
    <source>
        <dbReference type="ARBA" id="ARBA00022679"/>
    </source>
</evidence>
<protein>
    <recommendedName>
        <fullName evidence="5 15">CDP-diacylglycerol--glycerol-3-phosphate 3-phosphatidyltransferase</fullName>
        <ecNumber evidence="4 15">2.7.8.5</ecNumber>
    </recommendedName>
</protein>
<dbReference type="RefSeq" id="WP_075077505.1">
    <property type="nucleotide sequence ID" value="NZ_BDCO01000002.1"/>
</dbReference>
<dbReference type="PROSITE" id="PS00379">
    <property type="entry name" value="CDP_ALCOHOL_P_TRANSF"/>
    <property type="match status" value="1"/>
</dbReference>
<reference evidence="19" key="1">
    <citation type="journal article" date="2017" name="Genome Announc.">
        <title>Draft Genome Sequence of Terrimicrobium sacchariphilum NM-5T, a Facultative Anaerobic Soil Bacterium of the Class Spartobacteria.</title>
        <authorList>
            <person name="Qiu Y.L."/>
            <person name="Tourlousse D.M."/>
            <person name="Matsuura N."/>
            <person name="Ohashi A."/>
            <person name="Sekiguchi Y."/>
        </authorList>
    </citation>
    <scope>NUCLEOTIDE SEQUENCE [LARGE SCALE GENOMIC DNA]</scope>
    <source>
        <strain evidence="19">NM-5</strain>
    </source>
</reference>
<evidence type="ECO:0000256" key="10">
    <source>
        <dbReference type="ARBA" id="ARBA00023098"/>
    </source>
</evidence>
<dbReference type="EC" id="2.7.8.5" evidence="4 15"/>
<dbReference type="InterPro" id="IPR050324">
    <property type="entry name" value="CDP-alcohol_PTase-I"/>
</dbReference>
<proteinExistence type="inferred from homology"/>
<dbReference type="InterPro" id="IPR048254">
    <property type="entry name" value="CDP_ALCOHOL_P_TRANSF_CS"/>
</dbReference>
<dbReference type="InterPro" id="IPR043130">
    <property type="entry name" value="CDP-OH_PTrfase_TM_dom"/>
</dbReference>
<dbReference type="Proteomes" id="UP000076023">
    <property type="component" value="Unassembled WGS sequence"/>
</dbReference>
<dbReference type="STRING" id="690879.TSACC_22"/>
<dbReference type="Pfam" id="PF01066">
    <property type="entry name" value="CDP-OH_P_transf"/>
    <property type="match status" value="1"/>
</dbReference>
<evidence type="ECO:0000256" key="6">
    <source>
        <dbReference type="ARBA" id="ARBA00022516"/>
    </source>
</evidence>
<comment type="catalytic activity">
    <reaction evidence="14">
        <text>a CDP-1,2-diacyl-sn-glycerol + sn-glycerol 3-phosphate = a 1,2-diacyl-sn-glycero-3-phospho-(1'-sn-glycero-3'-phosphate) + CMP + H(+)</text>
        <dbReference type="Rhea" id="RHEA:12593"/>
        <dbReference type="ChEBI" id="CHEBI:15378"/>
        <dbReference type="ChEBI" id="CHEBI:57597"/>
        <dbReference type="ChEBI" id="CHEBI:58332"/>
        <dbReference type="ChEBI" id="CHEBI:60110"/>
        <dbReference type="ChEBI" id="CHEBI:60377"/>
        <dbReference type="EC" id="2.7.8.5"/>
    </reaction>
</comment>
<keyword evidence="13" id="KW-1208">Phospholipid metabolism</keyword>
<feature type="transmembrane region" description="Helical" evidence="17">
    <location>
        <begin position="158"/>
        <end position="180"/>
    </location>
</feature>
<evidence type="ECO:0000256" key="11">
    <source>
        <dbReference type="ARBA" id="ARBA00023136"/>
    </source>
</evidence>
<dbReference type="InterPro" id="IPR000462">
    <property type="entry name" value="CDP-OH_P_trans"/>
</dbReference>
<dbReference type="Gene3D" id="1.20.120.1760">
    <property type="match status" value="1"/>
</dbReference>
<evidence type="ECO:0000256" key="2">
    <source>
        <dbReference type="ARBA" id="ARBA00005042"/>
    </source>
</evidence>
<evidence type="ECO:0000256" key="5">
    <source>
        <dbReference type="ARBA" id="ARBA00014944"/>
    </source>
</evidence>
<dbReference type="GO" id="GO:0016020">
    <property type="term" value="C:membrane"/>
    <property type="evidence" value="ECO:0007669"/>
    <property type="project" value="UniProtKB-SubCell"/>
</dbReference>
<keyword evidence="11 17" id="KW-0472">Membrane</keyword>
<keyword evidence="12" id="KW-0594">Phospholipid biosynthesis</keyword>
<evidence type="ECO:0000313" key="19">
    <source>
        <dbReference type="Proteomes" id="UP000076023"/>
    </source>
</evidence>
<keyword evidence="10" id="KW-0443">Lipid metabolism</keyword>
<keyword evidence="19" id="KW-1185">Reference proteome</keyword>
<evidence type="ECO:0000256" key="1">
    <source>
        <dbReference type="ARBA" id="ARBA00004141"/>
    </source>
</evidence>
<feature type="transmembrane region" description="Helical" evidence="17">
    <location>
        <begin position="6"/>
        <end position="24"/>
    </location>
</feature>
<dbReference type="GO" id="GO:0008444">
    <property type="term" value="F:CDP-diacylglycerol-glycerol-3-phosphate 3-phosphatidyltransferase activity"/>
    <property type="evidence" value="ECO:0007669"/>
    <property type="project" value="UniProtKB-UniRule"/>
</dbReference>
<sequence length="189" mass="20690">MNLPNLLTIFRLILAGFFVLALSTSWPCSHTVALALFLVATATDYLDGVIARKYNLITDFGKLMDPLADKILTASAFICLITYGYIPAWAVIIIISREFLITGLRLLASSKGIVLPAEKLGKHKTAWQMITIIYFLLLLASVEWSIKIPLLTGAAAQILGDLLIAVTVALTVYSGAAYFWKNRRLIAAS</sequence>
<dbReference type="EMBL" id="BDCO01000002">
    <property type="protein sequence ID" value="GAT31608.1"/>
    <property type="molecule type" value="Genomic_DNA"/>
</dbReference>
<evidence type="ECO:0000256" key="14">
    <source>
        <dbReference type="ARBA" id="ARBA00048586"/>
    </source>
</evidence>
<feature type="transmembrane region" description="Helical" evidence="17">
    <location>
        <begin position="71"/>
        <end position="95"/>
    </location>
</feature>
<evidence type="ECO:0000256" key="4">
    <source>
        <dbReference type="ARBA" id="ARBA00013170"/>
    </source>
</evidence>
<dbReference type="GO" id="GO:0046474">
    <property type="term" value="P:glycerophospholipid biosynthetic process"/>
    <property type="evidence" value="ECO:0007669"/>
    <property type="project" value="TreeGrafter"/>
</dbReference>
<organism evidence="18 19">
    <name type="scientific">Terrimicrobium sacchariphilum</name>
    <dbReference type="NCBI Taxonomy" id="690879"/>
    <lineage>
        <taxon>Bacteria</taxon>
        <taxon>Pseudomonadati</taxon>
        <taxon>Verrucomicrobiota</taxon>
        <taxon>Terrimicrobiia</taxon>
        <taxon>Terrimicrobiales</taxon>
        <taxon>Terrimicrobiaceae</taxon>
        <taxon>Terrimicrobium</taxon>
    </lineage>
</organism>
<dbReference type="PANTHER" id="PTHR14269">
    <property type="entry name" value="CDP-DIACYLGLYCEROL--GLYCEROL-3-PHOSPHATE 3-PHOSPHATIDYLTRANSFERASE-RELATED"/>
    <property type="match status" value="1"/>
</dbReference>
<keyword evidence="6" id="KW-0444">Lipid biosynthesis</keyword>
<evidence type="ECO:0000256" key="3">
    <source>
        <dbReference type="ARBA" id="ARBA00010441"/>
    </source>
</evidence>
<evidence type="ECO:0000256" key="15">
    <source>
        <dbReference type="NCBIfam" id="TIGR00560"/>
    </source>
</evidence>
<keyword evidence="9 17" id="KW-1133">Transmembrane helix</keyword>
<dbReference type="PIRSF" id="PIRSF000847">
    <property type="entry name" value="Phos_ph_gly_syn"/>
    <property type="match status" value="1"/>
</dbReference>
<accession>A0A146G435</accession>
<evidence type="ECO:0000256" key="16">
    <source>
        <dbReference type="RuleBase" id="RU003750"/>
    </source>
</evidence>
<comment type="subcellular location">
    <subcellularLocation>
        <location evidence="1">Membrane</location>
        <topology evidence="1">Multi-pass membrane protein</topology>
    </subcellularLocation>
</comment>
<gene>
    <name evidence="18" type="ORF">TSACC_22</name>
</gene>
<dbReference type="OrthoDB" id="9796672at2"/>
<dbReference type="NCBIfam" id="TIGR00560">
    <property type="entry name" value="pgsA"/>
    <property type="match status" value="1"/>
</dbReference>
<dbReference type="PANTHER" id="PTHR14269:SF62">
    <property type="entry name" value="CDP-DIACYLGLYCEROL--GLYCEROL-3-PHOSPHATE 3-PHOSPHATIDYLTRANSFERASE 1, CHLOROPLASTIC"/>
    <property type="match status" value="1"/>
</dbReference>
<name>A0A146G435_TERSA</name>
<comment type="similarity">
    <text evidence="3 16">Belongs to the CDP-alcohol phosphatidyltransferase class-I family.</text>
</comment>
<keyword evidence="7 16" id="KW-0808">Transferase</keyword>
<keyword evidence="8 17" id="KW-0812">Transmembrane</keyword>
<comment type="pathway">
    <text evidence="2">Phospholipid metabolism; phosphatidylglycerol biosynthesis; phosphatidylglycerol from CDP-diacylglycerol: step 1/2.</text>
</comment>
<evidence type="ECO:0000256" key="12">
    <source>
        <dbReference type="ARBA" id="ARBA00023209"/>
    </source>
</evidence>
<dbReference type="InterPro" id="IPR004570">
    <property type="entry name" value="Phosphatidylglycerol_P_synth"/>
</dbReference>